<reference evidence="4 5" key="1">
    <citation type="journal article" date="2017" name="Int. J. Syst. Evol. Microbiol.">
        <title>Bacillus notoginsengisoli sp. nov., a novel bacterium isolated from the rhizosphere of Panax notoginseng.</title>
        <authorList>
            <person name="Zhang M.Y."/>
            <person name="Cheng J."/>
            <person name="Cai Y."/>
            <person name="Zhang T.Y."/>
            <person name="Wu Y.Y."/>
            <person name="Manikprabhu D."/>
            <person name="Li W.J."/>
            <person name="Zhang Y.X."/>
        </authorList>
    </citation>
    <scope>NUCLEOTIDE SEQUENCE [LARGE SCALE GENOMIC DNA]</scope>
    <source>
        <strain evidence="4 5">JCM 30743</strain>
    </source>
</reference>
<proteinExistence type="inferred from homology"/>
<comment type="similarity">
    <text evidence="1">Belongs to the carbon-nitrogen hydrolase superfamily. NIT1/NIT2 family.</text>
</comment>
<dbReference type="Gene3D" id="3.60.110.10">
    <property type="entry name" value="Carbon-nitrogen hydrolase"/>
    <property type="match status" value="1"/>
</dbReference>
<name>A0A417YZ77_9BACI</name>
<keyword evidence="5" id="KW-1185">Reference proteome</keyword>
<dbReference type="RefSeq" id="WP_118919513.1">
    <property type="nucleotide sequence ID" value="NZ_QWEG01000002.1"/>
</dbReference>
<dbReference type="OrthoDB" id="9811121at2"/>
<dbReference type="InterPro" id="IPR001110">
    <property type="entry name" value="UPF0012_CS"/>
</dbReference>
<evidence type="ECO:0000256" key="2">
    <source>
        <dbReference type="ARBA" id="ARBA00022801"/>
    </source>
</evidence>
<organism evidence="4 5">
    <name type="scientific">Neobacillus notoginsengisoli</name>
    <dbReference type="NCBI Taxonomy" id="1578198"/>
    <lineage>
        <taxon>Bacteria</taxon>
        <taxon>Bacillati</taxon>
        <taxon>Bacillota</taxon>
        <taxon>Bacilli</taxon>
        <taxon>Bacillales</taxon>
        <taxon>Bacillaceae</taxon>
        <taxon>Neobacillus</taxon>
    </lineage>
</organism>
<dbReference type="SUPFAM" id="SSF56317">
    <property type="entry name" value="Carbon-nitrogen hydrolase"/>
    <property type="match status" value="1"/>
</dbReference>
<comment type="caution">
    <text evidence="4">The sequence shown here is derived from an EMBL/GenBank/DDBJ whole genome shotgun (WGS) entry which is preliminary data.</text>
</comment>
<evidence type="ECO:0000313" key="5">
    <source>
        <dbReference type="Proteomes" id="UP000284416"/>
    </source>
</evidence>
<dbReference type="EMBL" id="QWEG01000002">
    <property type="protein sequence ID" value="RHW42817.1"/>
    <property type="molecule type" value="Genomic_DNA"/>
</dbReference>
<dbReference type="Pfam" id="PF00795">
    <property type="entry name" value="CN_hydrolase"/>
    <property type="match status" value="1"/>
</dbReference>
<protein>
    <submittedName>
        <fullName evidence="4">Carbon-nitrogen hydrolase</fullName>
    </submittedName>
</protein>
<dbReference type="PANTHER" id="PTHR43674:SF16">
    <property type="entry name" value="CARBON-NITROGEN FAMILY, PUTATIVE (AFU_ORTHOLOGUE AFUA_5G02350)-RELATED"/>
    <property type="match status" value="1"/>
</dbReference>
<dbReference type="GO" id="GO:0016811">
    <property type="term" value="F:hydrolase activity, acting on carbon-nitrogen (but not peptide) bonds, in linear amides"/>
    <property type="evidence" value="ECO:0007669"/>
    <property type="project" value="TreeGrafter"/>
</dbReference>
<dbReference type="InterPro" id="IPR036526">
    <property type="entry name" value="C-N_Hydrolase_sf"/>
</dbReference>
<dbReference type="InterPro" id="IPR050345">
    <property type="entry name" value="Aliph_Amidase/BUP"/>
</dbReference>
<dbReference type="InterPro" id="IPR003010">
    <property type="entry name" value="C-N_Hydrolase"/>
</dbReference>
<accession>A0A417YZ77</accession>
<feature type="domain" description="CN hydrolase" evidence="3">
    <location>
        <begin position="6"/>
        <end position="246"/>
    </location>
</feature>
<dbReference type="PANTHER" id="PTHR43674">
    <property type="entry name" value="NITRILASE C965.09-RELATED"/>
    <property type="match status" value="1"/>
</dbReference>
<dbReference type="PROSITE" id="PS50263">
    <property type="entry name" value="CN_HYDROLASE"/>
    <property type="match status" value="1"/>
</dbReference>
<evidence type="ECO:0000313" key="4">
    <source>
        <dbReference type="EMBL" id="RHW42817.1"/>
    </source>
</evidence>
<keyword evidence="2 4" id="KW-0378">Hydrolase</keyword>
<evidence type="ECO:0000259" key="3">
    <source>
        <dbReference type="PROSITE" id="PS50263"/>
    </source>
</evidence>
<dbReference type="PROSITE" id="PS01227">
    <property type="entry name" value="UPF0012"/>
    <property type="match status" value="1"/>
</dbReference>
<evidence type="ECO:0000256" key="1">
    <source>
        <dbReference type="ARBA" id="ARBA00010613"/>
    </source>
</evidence>
<dbReference type="Proteomes" id="UP000284416">
    <property type="component" value="Unassembled WGS sequence"/>
</dbReference>
<gene>
    <name evidence="4" type="ORF">D1B31_04365</name>
</gene>
<sequence length="270" mass="30573">MASRNVNIGIVQFAAKVGQVEYNVNKAVEAVKEAAAKGANIVCLPELFSTGYNVDILGDDMGFLSLEFFDYTFEKMSKAAKDNQVYLIAPFSEVRDLKGILYNSALVFDDNGQSMGSFAKTHLWAKERLYFKEGSDYPVFETKYGKFGIAICYDIGFPETCRSLCLNGAEFVFMPSAWRIQDKDMWDLNVPQRALENIFFTIGVNRVGFEGDLHLFGKSKVCNPRGGIIAELPQDEETVEVVTIDLEEMNKYRTQISYLRDRKPEIYQNN</sequence>
<dbReference type="AlphaFoldDB" id="A0A417YZ77"/>